<dbReference type="AlphaFoldDB" id="A0A094PNE6"/>
<keyword evidence="3 5" id="KW-1133">Transmembrane helix</keyword>
<organism evidence="6">
    <name type="scientific">freshwater metagenome</name>
    <dbReference type="NCBI Taxonomy" id="449393"/>
    <lineage>
        <taxon>unclassified sequences</taxon>
        <taxon>metagenomes</taxon>
        <taxon>ecological metagenomes</taxon>
    </lineage>
</organism>
<accession>A0A094PNE6</accession>
<feature type="transmembrane region" description="Helical" evidence="5">
    <location>
        <begin position="106"/>
        <end position="126"/>
    </location>
</feature>
<dbReference type="EMBL" id="JNSJ01000016">
    <property type="protein sequence ID" value="KGA03491.1"/>
    <property type="molecule type" value="Genomic_DNA"/>
</dbReference>
<feature type="transmembrane region" description="Helical" evidence="5">
    <location>
        <begin position="84"/>
        <end position="100"/>
    </location>
</feature>
<feature type="transmembrane region" description="Helical" evidence="5">
    <location>
        <begin position="43"/>
        <end position="63"/>
    </location>
</feature>
<evidence type="ECO:0000313" key="6">
    <source>
        <dbReference type="EMBL" id="KGA03491.1"/>
    </source>
</evidence>
<keyword evidence="6" id="KW-0238">DNA-binding</keyword>
<dbReference type="PANTHER" id="PTHR20855:SF3">
    <property type="entry name" value="LD03007P"/>
    <property type="match status" value="1"/>
</dbReference>
<keyword evidence="2 5" id="KW-0812">Transmembrane</keyword>
<evidence type="ECO:0000256" key="2">
    <source>
        <dbReference type="ARBA" id="ARBA00022692"/>
    </source>
</evidence>
<dbReference type="InterPro" id="IPR004254">
    <property type="entry name" value="AdipoR/HlyIII-related"/>
</dbReference>
<feature type="transmembrane region" description="Helical" evidence="5">
    <location>
        <begin position="159"/>
        <end position="180"/>
    </location>
</feature>
<feature type="transmembrane region" description="Helical" evidence="5">
    <location>
        <begin position="133"/>
        <end position="153"/>
    </location>
</feature>
<proteinExistence type="predicted"/>
<dbReference type="GO" id="GO:0016020">
    <property type="term" value="C:membrane"/>
    <property type="evidence" value="ECO:0007669"/>
    <property type="project" value="UniProtKB-SubCell"/>
</dbReference>
<keyword evidence="4 5" id="KW-0472">Membrane</keyword>
<dbReference type="GO" id="GO:0003677">
    <property type="term" value="F:DNA binding"/>
    <property type="evidence" value="ECO:0007669"/>
    <property type="project" value="UniProtKB-KW"/>
</dbReference>
<comment type="subcellular location">
    <subcellularLocation>
        <location evidence="1">Membrane</location>
        <topology evidence="1">Multi-pass membrane protein</topology>
    </subcellularLocation>
</comment>
<sequence length="219" mass="24237">MKLAEKVAAPKPKARGLIHLVMSPVSLVAGLVLITAADRLQGRITLGIFTLTAVTLFTCSALYHRVRWQEKYRALWRRIDHANIPILIAGTYTPFSVYLLNKNQAIILLACVWGGAVLTALIRILWLGAPRWVYVPLYTALGWAAVFFLPSFWQSGGVVVFLLILLGGIFYTAGGIIYAIKKPNISINWFGFHELFHALTAAAFVSHFVGAVLVVYLNK</sequence>
<name>A0A094PNE6_9ZZZZ</name>
<evidence type="ECO:0000256" key="4">
    <source>
        <dbReference type="ARBA" id="ARBA00023136"/>
    </source>
</evidence>
<evidence type="ECO:0000256" key="5">
    <source>
        <dbReference type="SAM" id="Phobius"/>
    </source>
</evidence>
<evidence type="ECO:0000256" key="1">
    <source>
        <dbReference type="ARBA" id="ARBA00004141"/>
    </source>
</evidence>
<feature type="transmembrane region" description="Helical" evidence="5">
    <location>
        <begin position="16"/>
        <end position="37"/>
    </location>
</feature>
<dbReference type="Pfam" id="PF03006">
    <property type="entry name" value="HlyIII"/>
    <property type="match status" value="1"/>
</dbReference>
<dbReference type="PANTHER" id="PTHR20855">
    <property type="entry name" value="ADIPOR/PROGESTIN RECEPTOR-RELATED"/>
    <property type="match status" value="1"/>
</dbReference>
<protein>
    <submittedName>
        <fullName evidence="6">DNA-binding protein</fullName>
    </submittedName>
</protein>
<feature type="transmembrane region" description="Helical" evidence="5">
    <location>
        <begin position="192"/>
        <end position="217"/>
    </location>
</feature>
<reference evidence="6" key="1">
    <citation type="submission" date="2014-05" db="EMBL/GenBank/DDBJ databases">
        <title>Key roles for freshwater Actinobacteria revealed by deep metagenomic sequencing.</title>
        <authorList>
            <person name="Ghai R."/>
            <person name="Mizuno C.M."/>
            <person name="Picazo A."/>
            <person name="Camacho A."/>
            <person name="Rodriguez-Valera F."/>
        </authorList>
    </citation>
    <scope>NUCLEOTIDE SEQUENCE</scope>
</reference>
<gene>
    <name evidence="6" type="ORF">GM49_1800</name>
</gene>
<evidence type="ECO:0000256" key="3">
    <source>
        <dbReference type="ARBA" id="ARBA00022989"/>
    </source>
</evidence>
<comment type="caution">
    <text evidence="6">The sequence shown here is derived from an EMBL/GenBank/DDBJ whole genome shotgun (WGS) entry which is preliminary data.</text>
</comment>